<accession>A0AAJ1NXD3</accession>
<sequence length="186" mass="20582">FACLFTTSGSVVSSVHHKQGGILMASFDRQLQLQILQIALEFYPDEIGCIPKELSSLDEKTLLQNIAYLQQEGLITGGIEDSFAGKSPDIRLITATRDAVNLLSEEGSISASLKIVTVKLHDETLSALRDFINQNISDPEEKKAYLQRLKELPADATKHIVLELLTQGLGQIPNAVLWLQTMLRHQ</sequence>
<dbReference type="RefSeq" id="WP_279945395.1">
    <property type="nucleotide sequence ID" value="NZ_JAOCBF010000201.1"/>
</dbReference>
<dbReference type="EMBL" id="JAOCBF010000201">
    <property type="protein sequence ID" value="MDH0967712.1"/>
    <property type="molecule type" value="Genomic_DNA"/>
</dbReference>
<dbReference type="AlphaFoldDB" id="A0AAJ1NXD3"/>
<evidence type="ECO:0000313" key="2">
    <source>
        <dbReference type="Proteomes" id="UP001159937"/>
    </source>
</evidence>
<comment type="caution">
    <text evidence="1">The sequence shown here is derived from an EMBL/GenBank/DDBJ whole genome shotgun (WGS) entry which is preliminary data.</text>
</comment>
<proteinExistence type="predicted"/>
<dbReference type="Proteomes" id="UP001159937">
    <property type="component" value="Unassembled WGS sequence"/>
</dbReference>
<protein>
    <submittedName>
        <fullName evidence="1">Uncharacterized protein</fullName>
    </submittedName>
</protein>
<name>A0AAJ1NXD3_9ENTR</name>
<evidence type="ECO:0000313" key="1">
    <source>
        <dbReference type="EMBL" id="MDH0967712.1"/>
    </source>
</evidence>
<feature type="non-terminal residue" evidence="1">
    <location>
        <position position="1"/>
    </location>
</feature>
<gene>
    <name evidence="1" type="ORF">N5C89_33365</name>
</gene>
<organism evidence="1 2">
    <name type="scientific">Klebsiella michiganensis</name>
    <dbReference type="NCBI Taxonomy" id="1134687"/>
    <lineage>
        <taxon>Bacteria</taxon>
        <taxon>Pseudomonadati</taxon>
        <taxon>Pseudomonadota</taxon>
        <taxon>Gammaproteobacteria</taxon>
        <taxon>Enterobacterales</taxon>
        <taxon>Enterobacteriaceae</taxon>
        <taxon>Klebsiella/Raoultella group</taxon>
        <taxon>Klebsiella</taxon>
    </lineage>
</organism>
<reference evidence="1" key="1">
    <citation type="submission" date="2022-09" db="EMBL/GenBank/DDBJ databases">
        <title>Intensive care unit water sources are persistently colonized with multi-drug resistant bacteria and are the site of extensive horizontal gene transfer of antibiotic resistance genes.</title>
        <authorList>
            <person name="Diorio-Toth L."/>
        </authorList>
    </citation>
    <scope>NUCLEOTIDE SEQUENCE</scope>
    <source>
        <strain evidence="1">GD03918</strain>
    </source>
</reference>